<protein>
    <recommendedName>
        <fullName evidence="2">mitogen-activated protein kinase kinase kinase</fullName>
        <ecNumber evidence="2">2.7.11.25</ecNumber>
    </recommendedName>
</protein>
<feature type="region of interest" description="Disordered" evidence="10">
    <location>
        <begin position="742"/>
        <end position="779"/>
    </location>
</feature>
<feature type="compositionally biased region" description="Polar residues" evidence="10">
    <location>
        <begin position="327"/>
        <end position="337"/>
    </location>
</feature>
<dbReference type="InterPro" id="IPR050538">
    <property type="entry name" value="MAP_kinase_kinase_kinase"/>
</dbReference>
<name>A0A6P5Y603_DURZI</name>
<dbReference type="PANTHER" id="PTHR48016">
    <property type="entry name" value="MAP KINASE KINASE KINASE SSK2-RELATED-RELATED"/>
    <property type="match status" value="1"/>
</dbReference>
<feature type="compositionally biased region" description="Polar residues" evidence="10">
    <location>
        <begin position="244"/>
        <end position="254"/>
    </location>
</feature>
<dbReference type="FunFam" id="1.10.510.10:FF:000186">
    <property type="entry name" value="Mitogen-activated protein kinase kinase kinase"/>
    <property type="match status" value="1"/>
</dbReference>
<evidence type="ECO:0000256" key="2">
    <source>
        <dbReference type="ARBA" id="ARBA00012406"/>
    </source>
</evidence>
<dbReference type="RefSeq" id="XP_022735862.1">
    <property type="nucleotide sequence ID" value="XM_022880127.1"/>
</dbReference>
<dbReference type="KEGG" id="dzi:111289252"/>
<feature type="compositionally biased region" description="Low complexity" evidence="10">
    <location>
        <begin position="145"/>
        <end position="154"/>
    </location>
</feature>
<dbReference type="SMART" id="SM00220">
    <property type="entry name" value="S_TKc"/>
    <property type="match status" value="1"/>
</dbReference>
<organism evidence="12 13">
    <name type="scientific">Durio zibethinus</name>
    <name type="common">Durian</name>
    <dbReference type="NCBI Taxonomy" id="66656"/>
    <lineage>
        <taxon>Eukaryota</taxon>
        <taxon>Viridiplantae</taxon>
        <taxon>Streptophyta</taxon>
        <taxon>Embryophyta</taxon>
        <taxon>Tracheophyta</taxon>
        <taxon>Spermatophyta</taxon>
        <taxon>Magnoliopsida</taxon>
        <taxon>eudicotyledons</taxon>
        <taxon>Gunneridae</taxon>
        <taxon>Pentapetalae</taxon>
        <taxon>rosids</taxon>
        <taxon>malvids</taxon>
        <taxon>Malvales</taxon>
        <taxon>Malvaceae</taxon>
        <taxon>Helicteroideae</taxon>
        <taxon>Durio</taxon>
    </lineage>
</organism>
<feature type="binding site" evidence="9">
    <location>
        <position position="442"/>
    </location>
    <ligand>
        <name>ATP</name>
        <dbReference type="ChEBI" id="CHEBI:30616"/>
    </ligand>
</feature>
<dbReference type="PROSITE" id="PS00107">
    <property type="entry name" value="PROTEIN_KINASE_ATP"/>
    <property type="match status" value="1"/>
</dbReference>
<accession>A0A6P5Y603</accession>
<evidence type="ECO:0000256" key="4">
    <source>
        <dbReference type="ARBA" id="ARBA00022741"/>
    </source>
</evidence>
<dbReference type="InterPro" id="IPR000719">
    <property type="entry name" value="Prot_kinase_dom"/>
</dbReference>
<comment type="similarity">
    <text evidence="1">Belongs to the protein kinase superfamily. STE Ser/Thr protein kinase family. MAP kinase kinase kinase subfamily.</text>
</comment>
<feature type="compositionally biased region" description="Basic and acidic residues" evidence="10">
    <location>
        <begin position="161"/>
        <end position="172"/>
    </location>
</feature>
<dbReference type="Gene3D" id="1.10.510.10">
    <property type="entry name" value="Transferase(Phosphotransferase) domain 1"/>
    <property type="match status" value="1"/>
</dbReference>
<dbReference type="GeneID" id="111289252"/>
<keyword evidence="3" id="KW-0808">Transferase</keyword>
<dbReference type="AlphaFoldDB" id="A0A6P5Y603"/>
<dbReference type="EC" id="2.7.11.25" evidence="2"/>
<comment type="catalytic activity">
    <reaction evidence="7">
        <text>L-threonyl-[protein] + ATP = O-phospho-L-threonyl-[protein] + ADP + H(+)</text>
        <dbReference type="Rhea" id="RHEA:46608"/>
        <dbReference type="Rhea" id="RHEA-COMP:11060"/>
        <dbReference type="Rhea" id="RHEA-COMP:11605"/>
        <dbReference type="ChEBI" id="CHEBI:15378"/>
        <dbReference type="ChEBI" id="CHEBI:30013"/>
        <dbReference type="ChEBI" id="CHEBI:30616"/>
        <dbReference type="ChEBI" id="CHEBI:61977"/>
        <dbReference type="ChEBI" id="CHEBI:456216"/>
        <dbReference type="EC" id="2.7.11.25"/>
    </reaction>
</comment>
<dbReference type="SUPFAM" id="SSF56112">
    <property type="entry name" value="Protein kinase-like (PK-like)"/>
    <property type="match status" value="1"/>
</dbReference>
<feature type="compositionally biased region" description="Polar residues" evidence="10">
    <location>
        <begin position="208"/>
        <end position="218"/>
    </location>
</feature>
<feature type="compositionally biased region" description="Polar residues" evidence="10">
    <location>
        <begin position="191"/>
        <end position="201"/>
    </location>
</feature>
<evidence type="ECO:0000313" key="13">
    <source>
        <dbReference type="RefSeq" id="XP_022735862.1"/>
    </source>
</evidence>
<dbReference type="InterPro" id="IPR011009">
    <property type="entry name" value="Kinase-like_dom_sf"/>
</dbReference>
<evidence type="ECO:0000259" key="11">
    <source>
        <dbReference type="PROSITE" id="PS50011"/>
    </source>
</evidence>
<dbReference type="GO" id="GO:0005524">
    <property type="term" value="F:ATP binding"/>
    <property type="evidence" value="ECO:0007669"/>
    <property type="project" value="UniProtKB-UniRule"/>
</dbReference>
<dbReference type="PANTHER" id="PTHR48016:SF45">
    <property type="entry name" value="OS04G0559800 PROTEIN"/>
    <property type="match status" value="1"/>
</dbReference>
<dbReference type="GO" id="GO:0004709">
    <property type="term" value="F:MAP kinase kinase kinase activity"/>
    <property type="evidence" value="ECO:0007669"/>
    <property type="project" value="UniProtKB-EC"/>
</dbReference>
<feature type="compositionally biased region" description="Low complexity" evidence="10">
    <location>
        <begin position="760"/>
        <end position="778"/>
    </location>
</feature>
<evidence type="ECO:0000256" key="5">
    <source>
        <dbReference type="ARBA" id="ARBA00022777"/>
    </source>
</evidence>
<evidence type="ECO:0000256" key="6">
    <source>
        <dbReference type="ARBA" id="ARBA00022840"/>
    </source>
</evidence>
<feature type="domain" description="Protein kinase" evidence="11">
    <location>
        <begin position="413"/>
        <end position="669"/>
    </location>
</feature>
<feature type="region of interest" description="Disordered" evidence="10">
    <location>
        <begin position="314"/>
        <end position="414"/>
    </location>
</feature>
<feature type="region of interest" description="Disordered" evidence="10">
    <location>
        <begin position="877"/>
        <end position="896"/>
    </location>
</feature>
<sequence length="896" mass="96873">MPSWWGKSSSKDVKKKTSKESLIDTLHRKFKIPLEGKPNCRSGVSQIRCNDTISEKGSQSRAESRSPSPSKPGFRCQSFTERPLAHPLPLPDLHPAIVGRTDSGIGISSKARPEKGSKSSLFPPLPRPGCIHHSPNPNDFDGDYVTASVSSESSAENDDPTDLHHRSPRATDYENGTRTAASSSSSLMLKDQSSTVSQSNSREAKKQANISFGNSISPKSPKRRPLSNHVPNLQIPHHGAFSNAPDSYISSPSRSPMRAFGTEQVMNSPFCTGKTYTDVTLLGSGHCSSPGSGHNSGHNSMGGDISGQLFWQQSRGSPEYSPIPSPRMTSAGPSSRIHSGAVTPIHPRSAGTVTESHTSWHDDGKQQSHRLPLPPVTISNSSPFSHSNSVATSPSMPRSPGRAENPVNPGSRWKKGKLLGRGTFGHVYVGFNSESGEMCAMKEVTLFSDDAKSKESTKQLMQEIALLSRLWHPNIVQYYGSEKVDDRLYIYLEYVSGGSIYKLLQEYGQLGELAIRSYTQQILSGLAYLHSKSTVHRDIKGANILVDPNGRVKLADFGMAKHIAGQSCPLSLKGSPYWLAPEVIRNSSGCNLAVDIWSLGCTVLEMATTKPPWSQYEGVAAMFKIGNSKELPPIPDYLSDEGKDFVRQCLQRNPLHRPTAVQLLDHPFVKYAAPLERPILDLEPSGPTPVVTNGVKALGIGQARNYSSLDSEQLAVHSSRVSKLQASDINIPRNVSCPVSPIGSPLLHSRSPQHLNGRMSPSPISSPRTTSGSSTPLTGGSGAIPFGYLKQSAYMQEGFGSIPKPSNGLYVSGSSYHDTNLDIFRGLQPGSHIFSELVPSENDVLGIGRSVHGESYDGQSVLADRVSRQLLKDHAMMSPSLDLSPSSPSPNWSDII</sequence>
<feature type="region of interest" description="Disordered" evidence="10">
    <location>
        <begin position="34"/>
        <end position="255"/>
    </location>
</feature>
<dbReference type="InterPro" id="IPR017441">
    <property type="entry name" value="Protein_kinase_ATP_BS"/>
</dbReference>
<feature type="compositionally biased region" description="Low complexity" evidence="10">
    <location>
        <begin position="379"/>
        <end position="389"/>
    </location>
</feature>
<dbReference type="OrthoDB" id="266718at2759"/>
<dbReference type="GO" id="GO:0005737">
    <property type="term" value="C:cytoplasm"/>
    <property type="evidence" value="ECO:0007669"/>
    <property type="project" value="TreeGrafter"/>
</dbReference>
<evidence type="ECO:0000256" key="9">
    <source>
        <dbReference type="PROSITE-ProRule" id="PRU10141"/>
    </source>
</evidence>
<evidence type="ECO:0000256" key="10">
    <source>
        <dbReference type="SAM" id="MobiDB-lite"/>
    </source>
</evidence>
<evidence type="ECO:0000256" key="7">
    <source>
        <dbReference type="ARBA" id="ARBA00047559"/>
    </source>
</evidence>
<keyword evidence="12" id="KW-1185">Reference proteome</keyword>
<keyword evidence="4 9" id="KW-0547">Nucleotide-binding</keyword>
<feature type="compositionally biased region" description="Polar residues" evidence="10">
    <location>
        <begin position="42"/>
        <end position="68"/>
    </location>
</feature>
<reference evidence="13" key="1">
    <citation type="submission" date="2025-08" db="UniProtKB">
        <authorList>
            <consortium name="RefSeq"/>
        </authorList>
    </citation>
    <scope>IDENTIFICATION</scope>
    <source>
        <tissue evidence="13">Fruit stalk</tissue>
    </source>
</reference>
<dbReference type="CDD" id="cd06632">
    <property type="entry name" value="STKc_MEKK1_plant"/>
    <property type="match status" value="1"/>
</dbReference>
<evidence type="ECO:0000256" key="8">
    <source>
        <dbReference type="ARBA" id="ARBA00048329"/>
    </source>
</evidence>
<keyword evidence="5" id="KW-0418">Kinase</keyword>
<dbReference type="PROSITE" id="PS50011">
    <property type="entry name" value="PROTEIN_KINASE_DOM"/>
    <property type="match status" value="1"/>
</dbReference>
<dbReference type="Pfam" id="PF00069">
    <property type="entry name" value="Pkinase"/>
    <property type="match status" value="1"/>
</dbReference>
<evidence type="ECO:0000256" key="1">
    <source>
        <dbReference type="ARBA" id="ARBA00006529"/>
    </source>
</evidence>
<evidence type="ECO:0000256" key="3">
    <source>
        <dbReference type="ARBA" id="ARBA00022679"/>
    </source>
</evidence>
<gene>
    <name evidence="13" type="primary">LOC111289252</name>
</gene>
<proteinExistence type="inferred from homology"/>
<evidence type="ECO:0000313" key="12">
    <source>
        <dbReference type="Proteomes" id="UP000515121"/>
    </source>
</evidence>
<keyword evidence="6 9" id="KW-0067">ATP-binding</keyword>
<feature type="compositionally biased region" description="Low complexity" evidence="10">
    <location>
        <begin position="878"/>
        <end position="890"/>
    </location>
</feature>
<dbReference type="Proteomes" id="UP000515121">
    <property type="component" value="Unplaced"/>
</dbReference>
<comment type="catalytic activity">
    <reaction evidence="8">
        <text>L-seryl-[protein] + ATP = O-phospho-L-seryl-[protein] + ADP + H(+)</text>
        <dbReference type="Rhea" id="RHEA:17989"/>
        <dbReference type="Rhea" id="RHEA-COMP:9863"/>
        <dbReference type="Rhea" id="RHEA-COMP:11604"/>
        <dbReference type="ChEBI" id="CHEBI:15378"/>
        <dbReference type="ChEBI" id="CHEBI:29999"/>
        <dbReference type="ChEBI" id="CHEBI:30616"/>
        <dbReference type="ChEBI" id="CHEBI:83421"/>
        <dbReference type="ChEBI" id="CHEBI:456216"/>
        <dbReference type="EC" id="2.7.11.25"/>
    </reaction>
</comment>